<sequence>MSTRHAARAAAPNTAHIRQKPTASLQSKIDRVRHARAKIAQRITSGEEWMLPLLKRFNTELARLEETQDLLLQATEIANHAAPHRAA</sequence>
<protein>
    <submittedName>
        <fullName evidence="2">Uncharacterized protein</fullName>
    </submittedName>
</protein>
<organism evidence="2 3">
    <name type="scientific">Pseudooceanicola marinus</name>
    <dbReference type="NCBI Taxonomy" id="396013"/>
    <lineage>
        <taxon>Bacteria</taxon>
        <taxon>Pseudomonadati</taxon>
        <taxon>Pseudomonadota</taxon>
        <taxon>Alphaproteobacteria</taxon>
        <taxon>Rhodobacterales</taxon>
        <taxon>Paracoccaceae</taxon>
        <taxon>Pseudooceanicola</taxon>
    </lineage>
</organism>
<feature type="region of interest" description="Disordered" evidence="1">
    <location>
        <begin position="1"/>
        <end position="29"/>
    </location>
</feature>
<accession>A0A1X7A4N2</accession>
<evidence type="ECO:0000313" key="2">
    <source>
        <dbReference type="EMBL" id="SLN70485.1"/>
    </source>
</evidence>
<evidence type="ECO:0000313" key="3">
    <source>
        <dbReference type="Proteomes" id="UP000193963"/>
    </source>
</evidence>
<evidence type="ECO:0000256" key="1">
    <source>
        <dbReference type="SAM" id="MobiDB-lite"/>
    </source>
</evidence>
<dbReference type="EMBL" id="FWFN01000009">
    <property type="protein sequence ID" value="SLN70485.1"/>
    <property type="molecule type" value="Genomic_DNA"/>
</dbReference>
<dbReference type="AlphaFoldDB" id="A0A1X7A4N2"/>
<gene>
    <name evidence="2" type="ORF">PSM7751_03738</name>
</gene>
<feature type="compositionally biased region" description="Low complexity" evidence="1">
    <location>
        <begin position="1"/>
        <end position="16"/>
    </location>
</feature>
<keyword evidence="3" id="KW-1185">Reference proteome</keyword>
<reference evidence="2 3" key="1">
    <citation type="submission" date="2017-03" db="EMBL/GenBank/DDBJ databases">
        <authorList>
            <person name="Afonso C.L."/>
            <person name="Miller P.J."/>
            <person name="Scott M.A."/>
            <person name="Spackman E."/>
            <person name="Goraichik I."/>
            <person name="Dimitrov K.M."/>
            <person name="Suarez D.L."/>
            <person name="Swayne D.E."/>
        </authorList>
    </citation>
    <scope>NUCLEOTIDE SEQUENCE [LARGE SCALE GENOMIC DNA]</scope>
    <source>
        <strain evidence="2 3">CECT 7751</strain>
    </source>
</reference>
<dbReference type="OrthoDB" id="7873015at2"/>
<dbReference type="RefSeq" id="WP_085889764.1">
    <property type="nucleotide sequence ID" value="NZ_FWFN01000009.1"/>
</dbReference>
<proteinExistence type="predicted"/>
<dbReference type="Proteomes" id="UP000193963">
    <property type="component" value="Unassembled WGS sequence"/>
</dbReference>
<name>A0A1X7A4N2_9RHOB</name>